<dbReference type="Proteomes" id="UP000800303">
    <property type="component" value="Unassembled WGS sequence"/>
</dbReference>
<name>A0ABX0FDV9_9BACL</name>
<feature type="region of interest" description="Disordered" evidence="1">
    <location>
        <begin position="1"/>
        <end position="38"/>
    </location>
</feature>
<keyword evidence="3" id="KW-1185">Reference proteome</keyword>
<evidence type="ECO:0000256" key="1">
    <source>
        <dbReference type="SAM" id="MobiDB-lite"/>
    </source>
</evidence>
<dbReference type="RefSeq" id="WP_166279161.1">
    <property type="nucleotide sequence ID" value="NZ_JAAFGS010000011.1"/>
</dbReference>
<evidence type="ECO:0008006" key="4">
    <source>
        <dbReference type="Google" id="ProtNLM"/>
    </source>
</evidence>
<dbReference type="EMBL" id="JAAFGS010000011">
    <property type="protein sequence ID" value="NGZ77891.1"/>
    <property type="molecule type" value="Genomic_DNA"/>
</dbReference>
<protein>
    <recommendedName>
        <fullName evidence="4">Transposase</fullName>
    </recommendedName>
</protein>
<evidence type="ECO:0000313" key="2">
    <source>
        <dbReference type="EMBL" id="NGZ77891.1"/>
    </source>
</evidence>
<proteinExistence type="predicted"/>
<sequence length="90" mass="10487">MSELDGAKPFDGEKTTEARRGSRQRTERETKDGEKLPEIRETEAVYRCGSKDAEEAAVRSWNSVKLRAGRIAQPWHERLSRIRDRQDPRF</sequence>
<accession>A0ABX0FDV9</accession>
<gene>
    <name evidence="2" type="ORF">GYN08_21585</name>
</gene>
<reference evidence="2 3" key="1">
    <citation type="submission" date="2020-01" db="EMBL/GenBank/DDBJ databases">
        <title>Polyphasic characterisation and genomic insights into a novel alkali tolerant bacterium VR-M41.</title>
        <authorList>
            <person name="Vemuluri V.R."/>
        </authorList>
    </citation>
    <scope>NUCLEOTIDE SEQUENCE [LARGE SCALE GENOMIC DNA]</scope>
    <source>
        <strain evidence="2 3">VR-M41</strain>
    </source>
</reference>
<organism evidence="2 3">
    <name type="scientific">Saccharibacillus alkalitolerans</name>
    <dbReference type="NCBI Taxonomy" id="2705290"/>
    <lineage>
        <taxon>Bacteria</taxon>
        <taxon>Bacillati</taxon>
        <taxon>Bacillota</taxon>
        <taxon>Bacilli</taxon>
        <taxon>Bacillales</taxon>
        <taxon>Paenibacillaceae</taxon>
        <taxon>Saccharibacillus</taxon>
    </lineage>
</organism>
<evidence type="ECO:0000313" key="3">
    <source>
        <dbReference type="Proteomes" id="UP000800303"/>
    </source>
</evidence>
<comment type="caution">
    <text evidence="2">The sequence shown here is derived from an EMBL/GenBank/DDBJ whole genome shotgun (WGS) entry which is preliminary data.</text>
</comment>